<protein>
    <submittedName>
        <fullName evidence="5">AraC family transcriptional regulator</fullName>
    </submittedName>
</protein>
<dbReference type="GO" id="GO:0005829">
    <property type="term" value="C:cytosol"/>
    <property type="evidence" value="ECO:0007669"/>
    <property type="project" value="TreeGrafter"/>
</dbReference>
<dbReference type="InterPro" id="IPR009057">
    <property type="entry name" value="Homeodomain-like_sf"/>
</dbReference>
<dbReference type="SMART" id="SM00342">
    <property type="entry name" value="HTH_ARAC"/>
    <property type="match status" value="1"/>
</dbReference>
<dbReference type="InterPro" id="IPR032687">
    <property type="entry name" value="AraC-type_N"/>
</dbReference>
<feature type="domain" description="HTH araC/xylS-type" evidence="4">
    <location>
        <begin position="240"/>
        <end position="339"/>
    </location>
</feature>
<evidence type="ECO:0000256" key="2">
    <source>
        <dbReference type="ARBA" id="ARBA00023125"/>
    </source>
</evidence>
<evidence type="ECO:0000256" key="1">
    <source>
        <dbReference type="ARBA" id="ARBA00023015"/>
    </source>
</evidence>
<dbReference type="SUPFAM" id="SSF46689">
    <property type="entry name" value="Homeodomain-like"/>
    <property type="match status" value="1"/>
</dbReference>
<dbReference type="RefSeq" id="WP_166326346.1">
    <property type="nucleotide sequence ID" value="NZ_CP049916.1"/>
</dbReference>
<dbReference type="AlphaFoldDB" id="A0A6G8S6C7"/>
<accession>A0A6G8S6C7</accession>
<keyword evidence="2" id="KW-0238">DNA-binding</keyword>
<dbReference type="GO" id="GO:0003700">
    <property type="term" value="F:DNA-binding transcription factor activity"/>
    <property type="evidence" value="ECO:0007669"/>
    <property type="project" value="InterPro"/>
</dbReference>
<dbReference type="Proteomes" id="UP000501939">
    <property type="component" value="Chromosome"/>
</dbReference>
<keyword evidence="6" id="KW-1185">Reference proteome</keyword>
<keyword evidence="3" id="KW-0804">Transcription</keyword>
<dbReference type="Gene3D" id="1.10.10.60">
    <property type="entry name" value="Homeodomain-like"/>
    <property type="match status" value="1"/>
</dbReference>
<dbReference type="InterPro" id="IPR018060">
    <property type="entry name" value="HTH_AraC"/>
</dbReference>
<evidence type="ECO:0000313" key="5">
    <source>
        <dbReference type="EMBL" id="QIO09702.1"/>
    </source>
</evidence>
<proteinExistence type="predicted"/>
<evidence type="ECO:0000259" key="4">
    <source>
        <dbReference type="PROSITE" id="PS01124"/>
    </source>
</evidence>
<keyword evidence="1" id="KW-0805">Transcription regulation</keyword>
<dbReference type="Pfam" id="PF12833">
    <property type="entry name" value="HTH_18"/>
    <property type="match status" value="1"/>
</dbReference>
<organism evidence="5 6">
    <name type="scientific">Acinetobacter lanii</name>
    <dbReference type="NCBI Taxonomy" id="2715163"/>
    <lineage>
        <taxon>Bacteria</taxon>
        <taxon>Pseudomonadati</taxon>
        <taxon>Pseudomonadota</taxon>
        <taxon>Gammaproteobacteria</taxon>
        <taxon>Moraxellales</taxon>
        <taxon>Moraxellaceae</taxon>
        <taxon>Acinetobacter</taxon>
    </lineage>
</organism>
<sequence>MKDIQIPNGYFHLWKIYFTEQQIDPFTWESFKALQAQIEAVLRLPIAQQSSYALFRQMIELTQQQFQRPQLIYEMAHYIRPEHFGVLGYMATRSDSIAEALDYILRFNRLVIDGDEIAVMKVQQQQDCLSLSWPFIHEAYDLINEMTTAFMIGLARQIVPLQQFPLERIGFAHAPKMALYHYQKFYSCEVSFHQPEYQMLMGIRSLDLKLQHADPSLIQFLIQQAEQAIASKAQHETLAQKLHLIVAEYLRIQQQAPKIEDIAKELHVSVRTLQRQLRDLNSSFKQILETERMQQCEKLLQKQLNLTEIAIQLGYSDQSALARAYKAHTGQTLLQAKKNLGH</sequence>
<dbReference type="KEGG" id="alj:G8D99_12290"/>
<name>A0A6G8S6C7_9GAMM</name>
<evidence type="ECO:0000313" key="6">
    <source>
        <dbReference type="Proteomes" id="UP000501939"/>
    </source>
</evidence>
<dbReference type="GO" id="GO:0000976">
    <property type="term" value="F:transcription cis-regulatory region binding"/>
    <property type="evidence" value="ECO:0007669"/>
    <property type="project" value="TreeGrafter"/>
</dbReference>
<dbReference type="PANTHER" id="PTHR47894:SF1">
    <property type="entry name" value="HTH-TYPE TRANSCRIPTIONAL REGULATOR VQSM"/>
    <property type="match status" value="1"/>
</dbReference>
<dbReference type="Pfam" id="PF12625">
    <property type="entry name" value="Arabinose_bd"/>
    <property type="match status" value="1"/>
</dbReference>
<reference evidence="5 6" key="1">
    <citation type="submission" date="2020-03" db="EMBL/GenBank/DDBJ databases">
        <authorList>
            <person name="Zhu W."/>
        </authorList>
    </citation>
    <scope>NUCLEOTIDE SEQUENCE [LARGE SCALE GENOMIC DNA]</scope>
    <source>
        <strain evidence="5 6">185</strain>
    </source>
</reference>
<dbReference type="PROSITE" id="PS01124">
    <property type="entry name" value="HTH_ARAC_FAMILY_2"/>
    <property type="match status" value="1"/>
</dbReference>
<dbReference type="EMBL" id="CP049916">
    <property type="protein sequence ID" value="QIO09702.1"/>
    <property type="molecule type" value="Genomic_DNA"/>
</dbReference>
<gene>
    <name evidence="5" type="ORF">G8D99_12290</name>
</gene>
<dbReference type="PANTHER" id="PTHR47894">
    <property type="entry name" value="HTH-TYPE TRANSCRIPTIONAL REGULATOR GADX"/>
    <property type="match status" value="1"/>
</dbReference>
<evidence type="ECO:0000256" key="3">
    <source>
        <dbReference type="ARBA" id="ARBA00023163"/>
    </source>
</evidence>